<reference evidence="2 3" key="1">
    <citation type="journal article" date="2019" name="Sci. Rep.">
        <title>Orb-weaving spider Araneus ventricosus genome elucidates the spidroin gene catalogue.</title>
        <authorList>
            <person name="Kono N."/>
            <person name="Nakamura H."/>
            <person name="Ohtoshi R."/>
            <person name="Moran D.A.P."/>
            <person name="Shinohara A."/>
            <person name="Yoshida Y."/>
            <person name="Fujiwara M."/>
            <person name="Mori M."/>
            <person name="Tomita M."/>
            <person name="Arakawa K."/>
        </authorList>
    </citation>
    <scope>NUCLEOTIDE SEQUENCE [LARGE SCALE GENOMIC DNA]</scope>
</reference>
<name>A0A4Y2AKD9_ARAVE</name>
<protein>
    <submittedName>
        <fullName evidence="2">Uncharacterized protein</fullName>
    </submittedName>
</protein>
<dbReference type="AlphaFoldDB" id="A0A4Y2AKD9"/>
<keyword evidence="3" id="KW-1185">Reference proteome</keyword>
<evidence type="ECO:0000313" key="3">
    <source>
        <dbReference type="Proteomes" id="UP000499080"/>
    </source>
</evidence>
<evidence type="ECO:0000313" key="2">
    <source>
        <dbReference type="EMBL" id="GBL79665.1"/>
    </source>
</evidence>
<accession>A0A4Y2AKD9</accession>
<gene>
    <name evidence="2" type="ORF">AVEN_275437_1</name>
</gene>
<dbReference type="EMBL" id="BGPR01156626">
    <property type="protein sequence ID" value="GBL79665.1"/>
    <property type="molecule type" value="Genomic_DNA"/>
</dbReference>
<proteinExistence type="predicted"/>
<comment type="caution">
    <text evidence="2">The sequence shown here is derived from an EMBL/GenBank/DDBJ whole genome shotgun (WGS) entry which is preliminary data.</text>
</comment>
<organism evidence="2 3">
    <name type="scientific">Araneus ventricosus</name>
    <name type="common">Orbweaver spider</name>
    <name type="synonym">Epeira ventricosa</name>
    <dbReference type="NCBI Taxonomy" id="182803"/>
    <lineage>
        <taxon>Eukaryota</taxon>
        <taxon>Metazoa</taxon>
        <taxon>Ecdysozoa</taxon>
        <taxon>Arthropoda</taxon>
        <taxon>Chelicerata</taxon>
        <taxon>Arachnida</taxon>
        <taxon>Araneae</taxon>
        <taxon>Araneomorphae</taxon>
        <taxon>Entelegynae</taxon>
        <taxon>Araneoidea</taxon>
        <taxon>Araneidae</taxon>
        <taxon>Araneus</taxon>
    </lineage>
</organism>
<sequence length="217" mass="24386">MLRCARIRLKKLNPYSEEGRKVINQVKRCNKALASVNEVIRYYGQCPLLNCTKHPTILTPSAKWMPVRNGSRVWPTGGPICPTGGHNLMYGGTSVMKLVSHFRQIIYKLQLNTPNKYFPRRDTKIFPDGGGGAWPPRSPSGATSDASSCPDMDSRSTADDQEQATREKNTKDDDFQMVSYHKAARETYLEKEATHVKMANMISQLGEEKTPKIAPRN</sequence>
<feature type="compositionally biased region" description="Basic and acidic residues" evidence="1">
    <location>
        <begin position="152"/>
        <end position="174"/>
    </location>
</feature>
<feature type="region of interest" description="Disordered" evidence="1">
    <location>
        <begin position="118"/>
        <end position="177"/>
    </location>
</feature>
<evidence type="ECO:0000256" key="1">
    <source>
        <dbReference type="SAM" id="MobiDB-lite"/>
    </source>
</evidence>
<dbReference type="Proteomes" id="UP000499080">
    <property type="component" value="Unassembled WGS sequence"/>
</dbReference>